<accession>A0ACA9R787</accession>
<name>A0ACA9R787_9GLOM</name>
<feature type="non-terminal residue" evidence="1">
    <location>
        <position position="1"/>
    </location>
</feature>
<dbReference type="Proteomes" id="UP000789366">
    <property type="component" value="Unassembled WGS sequence"/>
</dbReference>
<protein>
    <submittedName>
        <fullName evidence="1">16726_t:CDS:1</fullName>
    </submittedName>
</protein>
<proteinExistence type="predicted"/>
<evidence type="ECO:0000313" key="2">
    <source>
        <dbReference type="Proteomes" id="UP000789366"/>
    </source>
</evidence>
<reference evidence="1" key="1">
    <citation type="submission" date="2021-06" db="EMBL/GenBank/DDBJ databases">
        <authorList>
            <person name="Kallberg Y."/>
            <person name="Tangrot J."/>
            <person name="Rosling A."/>
        </authorList>
    </citation>
    <scope>NUCLEOTIDE SEQUENCE</scope>
    <source>
        <strain evidence="1">28 12/20/2015</strain>
    </source>
</reference>
<keyword evidence="2" id="KW-1185">Reference proteome</keyword>
<gene>
    <name evidence="1" type="ORF">SPELUC_LOCUS16304</name>
</gene>
<sequence length="57" mass="6790">IKMSYEKQPEKIDNPLDLDKLSNEVNQLYLEDKLQDFLNEIIKDMYNLCNEELGKGR</sequence>
<comment type="caution">
    <text evidence="1">The sequence shown here is derived from an EMBL/GenBank/DDBJ whole genome shotgun (WGS) entry which is preliminary data.</text>
</comment>
<feature type="non-terminal residue" evidence="1">
    <location>
        <position position="57"/>
    </location>
</feature>
<evidence type="ECO:0000313" key="1">
    <source>
        <dbReference type="EMBL" id="CAG8779492.1"/>
    </source>
</evidence>
<organism evidence="1 2">
    <name type="scientific">Cetraspora pellucida</name>
    <dbReference type="NCBI Taxonomy" id="1433469"/>
    <lineage>
        <taxon>Eukaryota</taxon>
        <taxon>Fungi</taxon>
        <taxon>Fungi incertae sedis</taxon>
        <taxon>Mucoromycota</taxon>
        <taxon>Glomeromycotina</taxon>
        <taxon>Glomeromycetes</taxon>
        <taxon>Diversisporales</taxon>
        <taxon>Gigasporaceae</taxon>
        <taxon>Cetraspora</taxon>
    </lineage>
</organism>
<dbReference type="EMBL" id="CAJVPW010059417">
    <property type="protein sequence ID" value="CAG8779492.1"/>
    <property type="molecule type" value="Genomic_DNA"/>
</dbReference>